<gene>
    <name evidence="1" type="ORF">Enr13x_21260</name>
</gene>
<sequence length="237" mass="24774">MLVFGYDPARHDRFQNDSLFLGSEFNWSGVGRGNRWAVLVSDSYVLGAAHSAPSIGSTIEFYPTNDPSDGVVLRTVIGAQQIGQSDLWLGQLDRPVGGLGQDDSMLSGGDSGGPTFTIVNGKPVLVGIHWFTYDDGNGGIGSADSIVADVSQIAALNAAMNGESLSLVNLTVLAGDMNADGVVDNLDVGPFAIALLDRMTFAQAYPEVDPDVTGDFNGDGVLTNSDIDGFSRVVAVD</sequence>
<organism evidence="1 2">
    <name type="scientific">Stieleria neptunia</name>
    <dbReference type="NCBI Taxonomy" id="2527979"/>
    <lineage>
        <taxon>Bacteria</taxon>
        <taxon>Pseudomonadati</taxon>
        <taxon>Planctomycetota</taxon>
        <taxon>Planctomycetia</taxon>
        <taxon>Pirellulales</taxon>
        <taxon>Pirellulaceae</taxon>
        <taxon>Stieleria</taxon>
    </lineage>
</organism>
<dbReference type="SUPFAM" id="SSF50494">
    <property type="entry name" value="Trypsin-like serine proteases"/>
    <property type="match status" value="1"/>
</dbReference>
<name>A0A518HN44_9BACT</name>
<evidence type="ECO:0000313" key="2">
    <source>
        <dbReference type="Proteomes" id="UP000319004"/>
    </source>
</evidence>
<protein>
    <recommendedName>
        <fullName evidence="3">Dockerin domain-containing protein</fullName>
    </recommendedName>
</protein>
<dbReference type="InterPro" id="IPR018247">
    <property type="entry name" value="EF_Hand_1_Ca_BS"/>
</dbReference>
<dbReference type="Proteomes" id="UP000319004">
    <property type="component" value="Chromosome"/>
</dbReference>
<dbReference type="KEGG" id="snep:Enr13x_21260"/>
<keyword evidence="2" id="KW-1185">Reference proteome</keyword>
<proteinExistence type="predicted"/>
<dbReference type="AlphaFoldDB" id="A0A518HN44"/>
<dbReference type="PROSITE" id="PS00018">
    <property type="entry name" value="EF_HAND_1"/>
    <property type="match status" value="1"/>
</dbReference>
<reference evidence="1 2" key="1">
    <citation type="submission" date="2019-03" db="EMBL/GenBank/DDBJ databases">
        <title>Deep-cultivation of Planctomycetes and their phenomic and genomic characterization uncovers novel biology.</title>
        <authorList>
            <person name="Wiegand S."/>
            <person name="Jogler M."/>
            <person name="Boedeker C."/>
            <person name="Pinto D."/>
            <person name="Vollmers J."/>
            <person name="Rivas-Marin E."/>
            <person name="Kohn T."/>
            <person name="Peeters S.H."/>
            <person name="Heuer A."/>
            <person name="Rast P."/>
            <person name="Oberbeckmann S."/>
            <person name="Bunk B."/>
            <person name="Jeske O."/>
            <person name="Meyerdierks A."/>
            <person name="Storesund J.E."/>
            <person name="Kallscheuer N."/>
            <person name="Luecker S."/>
            <person name="Lage O.M."/>
            <person name="Pohl T."/>
            <person name="Merkel B.J."/>
            <person name="Hornburger P."/>
            <person name="Mueller R.-W."/>
            <person name="Bruemmer F."/>
            <person name="Labrenz M."/>
            <person name="Spormann A.M."/>
            <person name="Op den Camp H."/>
            <person name="Overmann J."/>
            <person name="Amann R."/>
            <person name="Jetten M.S.M."/>
            <person name="Mascher T."/>
            <person name="Medema M.H."/>
            <person name="Devos D.P."/>
            <person name="Kaster A.-K."/>
            <person name="Ovreas L."/>
            <person name="Rohde M."/>
            <person name="Galperin M.Y."/>
            <person name="Jogler C."/>
        </authorList>
    </citation>
    <scope>NUCLEOTIDE SEQUENCE [LARGE SCALE GENOMIC DNA]</scope>
    <source>
        <strain evidence="1 2">Enr13</strain>
    </source>
</reference>
<dbReference type="InterPro" id="IPR009003">
    <property type="entry name" value="Peptidase_S1_PA"/>
</dbReference>
<dbReference type="EMBL" id="CP037423">
    <property type="protein sequence ID" value="QDV42281.1"/>
    <property type="molecule type" value="Genomic_DNA"/>
</dbReference>
<evidence type="ECO:0008006" key="3">
    <source>
        <dbReference type="Google" id="ProtNLM"/>
    </source>
</evidence>
<evidence type="ECO:0000313" key="1">
    <source>
        <dbReference type="EMBL" id="QDV42281.1"/>
    </source>
</evidence>
<accession>A0A518HN44</accession>